<gene>
    <name evidence="7" type="ORF">SAMD00023353_0800530</name>
</gene>
<evidence type="ECO:0000313" key="7">
    <source>
        <dbReference type="EMBL" id="GAP84748.1"/>
    </source>
</evidence>
<evidence type="ECO:0000256" key="3">
    <source>
        <dbReference type="ARBA" id="ARBA00022691"/>
    </source>
</evidence>
<feature type="domain" description="O-methyltransferase C-terminal" evidence="5">
    <location>
        <begin position="224"/>
        <end position="363"/>
    </location>
</feature>
<dbReference type="InterPro" id="IPR016461">
    <property type="entry name" value="COMT-like"/>
</dbReference>
<dbReference type="PROSITE" id="PS51683">
    <property type="entry name" value="SAM_OMT_II"/>
    <property type="match status" value="1"/>
</dbReference>
<dbReference type="PIRSF" id="PIRSF005739">
    <property type="entry name" value="O-mtase"/>
    <property type="match status" value="1"/>
</dbReference>
<sequence>MPSEMDAALSRVRGLIPVVDAGSRPSLIAALHEIAYSLETPDDTLHRYGAMNLQTAVVEIGFDLGLFKFLAERGIPTSLHELSATIPAEPLLLGRLLKYLAAIGVVQEIECDQYAANHLTRNLSTKVAEAGISHYFATVSPQYQVLPDFLKRTGYKTPTDGLHTAFQDAWKTSADQFSWFAEHPENLEYFNNFMAFRREPQLSWLAVYPVKEEVRDWDPKKPVYVNIGGGIGHQCAQFLEKYPEVPGRVILQDLPHSVDKALPTPRVENVAHDFFEPQPIKGAKFYHMRGVLHNHPPSRVQKLLENMGRAMDQESILLLDEMILPDTKANVDAVSLDITMLSAFAGMERTEAQWRLLIKNAGLRLVNIYLYNPVSHESVMDVRLP</sequence>
<dbReference type="InterPro" id="IPR036390">
    <property type="entry name" value="WH_DNA-bd_sf"/>
</dbReference>
<dbReference type="PANTHER" id="PTHR43712:SF4">
    <property type="entry name" value="O-METHYLTRANSFERASE DOMAIN-CONTAINING PROTEIN"/>
    <property type="match status" value="1"/>
</dbReference>
<dbReference type="AlphaFoldDB" id="A0A1W2TAU5"/>
<dbReference type="Gene3D" id="3.40.50.150">
    <property type="entry name" value="Vaccinia Virus protein VP39"/>
    <property type="match status" value="1"/>
</dbReference>
<protein>
    <submittedName>
        <fullName evidence="7">Putative O-methyl transferase B</fullName>
    </submittedName>
</protein>
<dbReference type="OrthoDB" id="2410195at2759"/>
<feature type="active site" description="Proton acceptor" evidence="4">
    <location>
        <position position="293"/>
    </location>
</feature>
<keyword evidence="2 7" id="KW-0808">Transferase</keyword>
<dbReference type="SUPFAM" id="SSF53335">
    <property type="entry name" value="S-adenosyl-L-methionine-dependent methyltransferases"/>
    <property type="match status" value="1"/>
</dbReference>
<organism evidence="7">
    <name type="scientific">Rosellinia necatrix</name>
    <name type="common">White root-rot fungus</name>
    <dbReference type="NCBI Taxonomy" id="77044"/>
    <lineage>
        <taxon>Eukaryota</taxon>
        <taxon>Fungi</taxon>
        <taxon>Dikarya</taxon>
        <taxon>Ascomycota</taxon>
        <taxon>Pezizomycotina</taxon>
        <taxon>Sordariomycetes</taxon>
        <taxon>Xylariomycetidae</taxon>
        <taxon>Xylariales</taxon>
        <taxon>Xylariaceae</taxon>
        <taxon>Rosellinia</taxon>
    </lineage>
</organism>
<dbReference type="InterPro" id="IPR036388">
    <property type="entry name" value="WH-like_DNA-bd_sf"/>
</dbReference>
<dbReference type="PANTHER" id="PTHR43712">
    <property type="entry name" value="PUTATIVE (AFU_ORTHOLOGUE AFUA_4G14580)-RELATED"/>
    <property type="match status" value="1"/>
</dbReference>
<name>A0A1W2TAU5_ROSNE</name>
<dbReference type="InterPro" id="IPR001077">
    <property type="entry name" value="COMT_C"/>
</dbReference>
<evidence type="ECO:0000259" key="6">
    <source>
        <dbReference type="Pfam" id="PF08100"/>
    </source>
</evidence>
<keyword evidence="3" id="KW-0949">S-adenosyl-L-methionine</keyword>
<dbReference type="Gene3D" id="1.10.10.10">
    <property type="entry name" value="Winged helix-like DNA-binding domain superfamily/Winged helix DNA-binding domain"/>
    <property type="match status" value="1"/>
</dbReference>
<dbReference type="Pfam" id="PF00891">
    <property type="entry name" value="Methyltransf_2"/>
    <property type="match status" value="1"/>
</dbReference>
<dbReference type="InterPro" id="IPR029063">
    <property type="entry name" value="SAM-dependent_MTases_sf"/>
</dbReference>
<dbReference type="GO" id="GO:0046983">
    <property type="term" value="F:protein dimerization activity"/>
    <property type="evidence" value="ECO:0007669"/>
    <property type="project" value="InterPro"/>
</dbReference>
<evidence type="ECO:0000256" key="4">
    <source>
        <dbReference type="PIRSR" id="PIRSR005739-1"/>
    </source>
</evidence>
<dbReference type="GO" id="GO:0008171">
    <property type="term" value="F:O-methyltransferase activity"/>
    <property type="evidence" value="ECO:0007669"/>
    <property type="project" value="InterPro"/>
</dbReference>
<dbReference type="Pfam" id="PF08100">
    <property type="entry name" value="Dimerisation"/>
    <property type="match status" value="1"/>
</dbReference>
<keyword evidence="1" id="KW-0489">Methyltransferase</keyword>
<dbReference type="InterPro" id="IPR012967">
    <property type="entry name" value="COMT_dimerisation"/>
</dbReference>
<feature type="domain" description="O-methyltransferase dimerisation" evidence="6">
    <location>
        <begin position="60"/>
        <end position="123"/>
    </location>
</feature>
<evidence type="ECO:0000256" key="2">
    <source>
        <dbReference type="ARBA" id="ARBA00022679"/>
    </source>
</evidence>
<evidence type="ECO:0000259" key="5">
    <source>
        <dbReference type="Pfam" id="PF00891"/>
    </source>
</evidence>
<keyword evidence="8" id="KW-1185">Reference proteome</keyword>
<evidence type="ECO:0000313" key="8">
    <source>
        <dbReference type="Proteomes" id="UP000054516"/>
    </source>
</evidence>
<dbReference type="EMBL" id="DF977453">
    <property type="protein sequence ID" value="GAP84748.1"/>
    <property type="molecule type" value="Genomic_DNA"/>
</dbReference>
<dbReference type="Proteomes" id="UP000054516">
    <property type="component" value="Unassembled WGS sequence"/>
</dbReference>
<dbReference type="GO" id="GO:0032259">
    <property type="term" value="P:methylation"/>
    <property type="evidence" value="ECO:0007669"/>
    <property type="project" value="UniProtKB-KW"/>
</dbReference>
<proteinExistence type="predicted"/>
<accession>A0A1W2TAU5</accession>
<dbReference type="OMA" id="NDYMALR"/>
<reference evidence="7" key="1">
    <citation type="submission" date="2016-03" db="EMBL/GenBank/DDBJ databases">
        <title>Draft genome sequence of Rosellinia necatrix.</title>
        <authorList>
            <person name="Kanematsu S."/>
        </authorList>
    </citation>
    <scope>NUCLEOTIDE SEQUENCE [LARGE SCALE GENOMIC DNA]</scope>
    <source>
        <strain evidence="7">W97</strain>
    </source>
</reference>
<dbReference type="SUPFAM" id="SSF46785">
    <property type="entry name" value="Winged helix' DNA-binding domain"/>
    <property type="match status" value="1"/>
</dbReference>
<evidence type="ECO:0000256" key="1">
    <source>
        <dbReference type="ARBA" id="ARBA00022603"/>
    </source>
</evidence>